<keyword evidence="7" id="KW-0653">Protein transport</keyword>
<proteinExistence type="inferred from homology"/>
<dbReference type="PRINTS" id="PR01217">
    <property type="entry name" value="PRICHEXTENSN"/>
</dbReference>
<dbReference type="Pfam" id="PF03544">
    <property type="entry name" value="TonB_C"/>
    <property type="match status" value="1"/>
</dbReference>
<evidence type="ECO:0000256" key="10">
    <source>
        <dbReference type="SAM" id="MobiDB-lite"/>
    </source>
</evidence>
<dbReference type="PROSITE" id="PS52015">
    <property type="entry name" value="TONB_CTD"/>
    <property type="match status" value="1"/>
</dbReference>
<keyword evidence="3" id="KW-0813">Transport</keyword>
<comment type="similarity">
    <text evidence="2">Belongs to the TonB family.</text>
</comment>
<keyword evidence="4" id="KW-1003">Cell membrane</keyword>
<keyword evidence="5" id="KW-0997">Cell inner membrane</keyword>
<dbReference type="SUPFAM" id="SSF74653">
    <property type="entry name" value="TolA/TonB C-terminal domain"/>
    <property type="match status" value="1"/>
</dbReference>
<evidence type="ECO:0000256" key="7">
    <source>
        <dbReference type="ARBA" id="ARBA00022927"/>
    </source>
</evidence>
<evidence type="ECO:0000256" key="1">
    <source>
        <dbReference type="ARBA" id="ARBA00004383"/>
    </source>
</evidence>
<dbReference type="Gene3D" id="3.30.1150.10">
    <property type="match status" value="1"/>
</dbReference>
<dbReference type="InterPro" id="IPR051045">
    <property type="entry name" value="TonB-dependent_transducer"/>
</dbReference>
<keyword evidence="6" id="KW-0812">Transmembrane</keyword>
<evidence type="ECO:0000313" key="12">
    <source>
        <dbReference type="EMBL" id="MFL9927225.1"/>
    </source>
</evidence>
<dbReference type="Proteomes" id="UP001629246">
    <property type="component" value="Unassembled WGS sequence"/>
</dbReference>
<feature type="domain" description="TonB C-terminal" evidence="11">
    <location>
        <begin position="152"/>
        <end position="241"/>
    </location>
</feature>
<evidence type="ECO:0000256" key="6">
    <source>
        <dbReference type="ARBA" id="ARBA00022692"/>
    </source>
</evidence>
<feature type="compositionally biased region" description="Pro residues" evidence="10">
    <location>
        <begin position="117"/>
        <end position="140"/>
    </location>
</feature>
<protein>
    <submittedName>
        <fullName evidence="12">TonB family protein</fullName>
    </submittedName>
</protein>
<gene>
    <name evidence="12" type="ORF">PQR62_23335</name>
</gene>
<dbReference type="PANTHER" id="PTHR33446">
    <property type="entry name" value="PROTEIN TONB-RELATED"/>
    <property type="match status" value="1"/>
</dbReference>
<evidence type="ECO:0000256" key="9">
    <source>
        <dbReference type="ARBA" id="ARBA00023136"/>
    </source>
</evidence>
<sequence>MSVIVLPHPNDIFAESLHAGKRWWQNRGTAGSLLLHVLLIAAVYFLSTQTAPTPTPERAIELVLAPPEPKVLTPPPPPEVKPEPQKAVPKPAVPRPAPVPVQRTAPVAAEKAEVAAPPTPPAPPPEPVKAAPPEPPPAPRPRVISNDGIPSDYVNQVYSRINGKTTYPRVAKLRGDEGRVSYKITLNPQGELLKYDIQSSGNEVLDKAAVEAIKAAAPFPRLPDLGGSSYLLSGAIVFALR</sequence>
<evidence type="ECO:0000256" key="4">
    <source>
        <dbReference type="ARBA" id="ARBA00022475"/>
    </source>
</evidence>
<dbReference type="InterPro" id="IPR037682">
    <property type="entry name" value="TonB_C"/>
</dbReference>
<name>A0ABW9AGK6_9BURK</name>
<evidence type="ECO:0000256" key="5">
    <source>
        <dbReference type="ARBA" id="ARBA00022519"/>
    </source>
</evidence>
<evidence type="ECO:0000256" key="3">
    <source>
        <dbReference type="ARBA" id="ARBA00022448"/>
    </source>
</evidence>
<dbReference type="RefSeq" id="WP_408160465.1">
    <property type="nucleotide sequence ID" value="NZ_JAQQFM010000013.1"/>
</dbReference>
<feature type="compositionally biased region" description="Pro residues" evidence="10">
    <location>
        <begin position="70"/>
        <end position="79"/>
    </location>
</feature>
<accession>A0ABW9AGK6</accession>
<dbReference type="EMBL" id="JAQQFM010000013">
    <property type="protein sequence ID" value="MFL9927225.1"/>
    <property type="molecule type" value="Genomic_DNA"/>
</dbReference>
<comment type="caution">
    <text evidence="12">The sequence shown here is derived from an EMBL/GenBank/DDBJ whole genome shotgun (WGS) entry which is preliminary data.</text>
</comment>
<evidence type="ECO:0000256" key="8">
    <source>
        <dbReference type="ARBA" id="ARBA00022989"/>
    </source>
</evidence>
<feature type="compositionally biased region" description="Low complexity" evidence="10">
    <location>
        <begin position="100"/>
        <end position="109"/>
    </location>
</feature>
<evidence type="ECO:0000259" key="11">
    <source>
        <dbReference type="PROSITE" id="PS52015"/>
    </source>
</evidence>
<comment type="subcellular location">
    <subcellularLocation>
        <location evidence="1">Cell inner membrane</location>
        <topology evidence="1">Single-pass membrane protein</topology>
        <orientation evidence="1">Periplasmic side</orientation>
    </subcellularLocation>
</comment>
<dbReference type="PANTHER" id="PTHR33446:SF2">
    <property type="entry name" value="PROTEIN TONB"/>
    <property type="match status" value="1"/>
</dbReference>
<reference evidence="12 13" key="1">
    <citation type="journal article" date="2024" name="Chem. Sci.">
        <title>Discovery of megapolipeptins by genome mining of a Burkholderiales bacteria collection.</title>
        <authorList>
            <person name="Paulo B.S."/>
            <person name="Recchia M.J.J."/>
            <person name="Lee S."/>
            <person name="Fergusson C.H."/>
            <person name="Romanowski S.B."/>
            <person name="Hernandez A."/>
            <person name="Krull N."/>
            <person name="Liu D.Y."/>
            <person name="Cavanagh H."/>
            <person name="Bos A."/>
            <person name="Gray C.A."/>
            <person name="Murphy B.T."/>
            <person name="Linington R.G."/>
            <person name="Eustaquio A.S."/>
        </authorList>
    </citation>
    <scope>NUCLEOTIDE SEQUENCE [LARGE SCALE GENOMIC DNA]</scope>
    <source>
        <strain evidence="12 13">RL21-008-BIB-A</strain>
    </source>
</reference>
<evidence type="ECO:0000313" key="13">
    <source>
        <dbReference type="Proteomes" id="UP001629246"/>
    </source>
</evidence>
<organism evidence="12 13">
    <name type="scientific">Herbaspirillum lusitanum</name>
    <dbReference type="NCBI Taxonomy" id="213312"/>
    <lineage>
        <taxon>Bacteria</taxon>
        <taxon>Pseudomonadati</taxon>
        <taxon>Pseudomonadota</taxon>
        <taxon>Betaproteobacteria</taxon>
        <taxon>Burkholderiales</taxon>
        <taxon>Oxalobacteraceae</taxon>
        <taxon>Herbaspirillum</taxon>
    </lineage>
</organism>
<keyword evidence="13" id="KW-1185">Reference proteome</keyword>
<keyword evidence="9" id="KW-0472">Membrane</keyword>
<evidence type="ECO:0000256" key="2">
    <source>
        <dbReference type="ARBA" id="ARBA00006555"/>
    </source>
</evidence>
<dbReference type="InterPro" id="IPR006260">
    <property type="entry name" value="TonB/TolA_C"/>
</dbReference>
<keyword evidence="8" id="KW-1133">Transmembrane helix</keyword>
<feature type="region of interest" description="Disordered" evidence="10">
    <location>
        <begin position="70"/>
        <end position="150"/>
    </location>
</feature>
<dbReference type="NCBIfam" id="TIGR01352">
    <property type="entry name" value="tonB_Cterm"/>
    <property type="match status" value="1"/>
</dbReference>